<gene>
    <name evidence="9" type="primary">PHF2</name>
    <name evidence="9" type="ORF">CU098_004807</name>
</gene>
<evidence type="ECO:0000256" key="7">
    <source>
        <dbReference type="SAM" id="MobiDB-lite"/>
    </source>
</evidence>
<dbReference type="InterPro" id="IPR019787">
    <property type="entry name" value="Znf_PHD-finger"/>
</dbReference>
<dbReference type="AlphaFoldDB" id="A0A367J5H3"/>
<dbReference type="Proteomes" id="UP000253551">
    <property type="component" value="Unassembled WGS sequence"/>
</dbReference>
<dbReference type="InterPro" id="IPR037869">
    <property type="entry name" value="Spp1/CFP1"/>
</dbReference>
<organism evidence="9 10">
    <name type="scientific">Rhizopus stolonifer</name>
    <name type="common">Rhizopus nigricans</name>
    <dbReference type="NCBI Taxonomy" id="4846"/>
    <lineage>
        <taxon>Eukaryota</taxon>
        <taxon>Fungi</taxon>
        <taxon>Fungi incertae sedis</taxon>
        <taxon>Mucoromycota</taxon>
        <taxon>Mucoromycotina</taxon>
        <taxon>Mucoromycetes</taxon>
        <taxon>Mucorales</taxon>
        <taxon>Mucorineae</taxon>
        <taxon>Rhizopodaceae</taxon>
        <taxon>Rhizopus</taxon>
    </lineage>
</organism>
<evidence type="ECO:0000256" key="4">
    <source>
        <dbReference type="ARBA" id="ARBA00022833"/>
    </source>
</evidence>
<feature type="compositionally biased region" description="Polar residues" evidence="7">
    <location>
        <begin position="489"/>
        <end position="498"/>
    </location>
</feature>
<dbReference type="EMBL" id="PJQM01004249">
    <property type="protein sequence ID" value="RCH85145.1"/>
    <property type="molecule type" value="Genomic_DNA"/>
</dbReference>
<keyword evidence="5" id="KW-0539">Nucleus</keyword>
<protein>
    <submittedName>
        <fullName evidence="9">Lsd1/2 complex PHD finger containing protein Phf2</fullName>
    </submittedName>
</protein>
<comment type="subcellular location">
    <subcellularLocation>
        <location evidence="1">Nucleus</location>
    </subcellularLocation>
</comment>
<dbReference type="GO" id="GO:0045893">
    <property type="term" value="P:positive regulation of DNA-templated transcription"/>
    <property type="evidence" value="ECO:0007669"/>
    <property type="project" value="TreeGrafter"/>
</dbReference>
<feature type="compositionally biased region" description="Low complexity" evidence="7">
    <location>
        <begin position="222"/>
        <end position="232"/>
    </location>
</feature>
<evidence type="ECO:0000256" key="3">
    <source>
        <dbReference type="ARBA" id="ARBA00022771"/>
    </source>
</evidence>
<dbReference type="PANTHER" id="PTHR46174:SF1">
    <property type="entry name" value="CXXC-TYPE ZINC FINGER PROTEIN 1"/>
    <property type="match status" value="1"/>
</dbReference>
<feature type="region of interest" description="Disordered" evidence="7">
    <location>
        <begin position="1"/>
        <end position="49"/>
    </location>
</feature>
<evidence type="ECO:0000256" key="5">
    <source>
        <dbReference type="ARBA" id="ARBA00023242"/>
    </source>
</evidence>
<dbReference type="Pfam" id="PF00628">
    <property type="entry name" value="PHD"/>
    <property type="match status" value="1"/>
</dbReference>
<keyword evidence="2" id="KW-0479">Metal-binding</keyword>
<proteinExistence type="predicted"/>
<dbReference type="Gene3D" id="3.30.40.10">
    <property type="entry name" value="Zinc/RING finger domain, C3HC4 (zinc finger)"/>
    <property type="match status" value="1"/>
</dbReference>
<feature type="region of interest" description="Disordered" evidence="7">
    <location>
        <begin position="486"/>
        <end position="508"/>
    </location>
</feature>
<accession>A0A367J5H3</accession>
<sequence length="536" mass="60093">MSKLAKQQNQSDSDLSLQLSDGSSLSSDTDLRLVKKTKKKHKKKPKKKKKNETQYCVCRKGYDGKEFMIECDQCKEWFHGACVGLKPNSVTDHYFCKSCTKPKQKKTMIVLPVTPKPSLPIEEEDEDEDLCVLCDGDCTCGAVEESLPSTPPLSKKIQTKIIIPAPRKPGKAIPKKSNTWTVKHLHTRDESSSDSESDFEPIIKPTPRRGKNDLDDLLDTMSPLSASSSSVSESEEFFTDEDDLQINSSFTGSSVHLDSGDDEDIEDEETRAIIDDMDGTEEGSEDEEQEFDYTNMRTSEEETLLDSEGNLYDTIAAAFMQVMASQPDPNTTTGTNTPIMGVEYHPLSAFELTHALNTALHHDGISRRPSLPSSTVSAAQRYRGSQDFSTSEALSALVSNDLSLAALEPIQEEPLIEEKPIQSSTHYIEALATNMLLEQTKRKANTLPAGQEKKKKMRSDEPASPAAIIDELEDMIKEEEQVSMDDLVDTSQLYNRSPSPDYEQDEHYSRDLSRWQRIPIGAFRLMRSKNKLWLER</sequence>
<keyword evidence="3 6" id="KW-0863">Zinc-finger</keyword>
<feature type="compositionally biased region" description="Polar residues" evidence="7">
    <location>
        <begin position="245"/>
        <end position="256"/>
    </location>
</feature>
<dbReference type="PANTHER" id="PTHR46174">
    <property type="entry name" value="CXXC-TYPE ZINC FINGER PROTEIN 1"/>
    <property type="match status" value="1"/>
</dbReference>
<feature type="region of interest" description="Disordered" evidence="7">
    <location>
        <begin position="185"/>
        <end position="266"/>
    </location>
</feature>
<evidence type="ECO:0000313" key="9">
    <source>
        <dbReference type="EMBL" id="RCH85145.1"/>
    </source>
</evidence>
<dbReference type="InterPro" id="IPR011011">
    <property type="entry name" value="Znf_FYVE_PHD"/>
</dbReference>
<reference evidence="9 10" key="1">
    <citation type="journal article" date="2018" name="G3 (Bethesda)">
        <title>Phylogenetic and Phylogenomic Definition of Rhizopus Species.</title>
        <authorList>
            <person name="Gryganskyi A.P."/>
            <person name="Golan J."/>
            <person name="Dolatabadi S."/>
            <person name="Mondo S."/>
            <person name="Robb S."/>
            <person name="Idnurm A."/>
            <person name="Muszewska A."/>
            <person name="Steczkiewicz K."/>
            <person name="Masonjones S."/>
            <person name="Liao H.L."/>
            <person name="Gajdeczka M.T."/>
            <person name="Anike F."/>
            <person name="Vuek A."/>
            <person name="Anishchenko I.M."/>
            <person name="Voigt K."/>
            <person name="de Hoog G.S."/>
            <person name="Smith M.E."/>
            <person name="Heitman J."/>
            <person name="Vilgalys R."/>
            <person name="Stajich J.E."/>
        </authorList>
    </citation>
    <scope>NUCLEOTIDE SEQUENCE [LARGE SCALE GENOMIC DNA]</scope>
    <source>
        <strain evidence="9 10">LSU 92-RS-03</strain>
    </source>
</reference>
<dbReference type="SUPFAM" id="SSF57903">
    <property type="entry name" value="FYVE/PHD zinc finger"/>
    <property type="match status" value="1"/>
</dbReference>
<dbReference type="OrthoDB" id="436852at2759"/>
<feature type="domain" description="PHD-type" evidence="8">
    <location>
        <begin position="53"/>
        <end position="102"/>
    </location>
</feature>
<feature type="region of interest" description="Disordered" evidence="7">
    <location>
        <begin position="444"/>
        <end position="465"/>
    </location>
</feature>
<feature type="compositionally biased region" description="Basic residues" evidence="7">
    <location>
        <begin position="34"/>
        <end position="49"/>
    </location>
</feature>
<keyword evidence="4" id="KW-0862">Zinc</keyword>
<dbReference type="SMART" id="SM00249">
    <property type="entry name" value="PHD"/>
    <property type="match status" value="1"/>
</dbReference>
<dbReference type="PROSITE" id="PS50016">
    <property type="entry name" value="ZF_PHD_2"/>
    <property type="match status" value="1"/>
</dbReference>
<comment type="caution">
    <text evidence="9">The sequence shown here is derived from an EMBL/GenBank/DDBJ whole genome shotgun (WGS) entry which is preliminary data.</text>
</comment>
<dbReference type="InterPro" id="IPR001965">
    <property type="entry name" value="Znf_PHD"/>
</dbReference>
<dbReference type="GO" id="GO:0048188">
    <property type="term" value="C:Set1C/COMPASS complex"/>
    <property type="evidence" value="ECO:0007669"/>
    <property type="project" value="InterPro"/>
</dbReference>
<feature type="compositionally biased region" description="Low complexity" evidence="7">
    <location>
        <begin position="11"/>
        <end position="28"/>
    </location>
</feature>
<evidence type="ECO:0000256" key="6">
    <source>
        <dbReference type="PROSITE-ProRule" id="PRU00146"/>
    </source>
</evidence>
<keyword evidence="10" id="KW-1185">Reference proteome</keyword>
<evidence type="ECO:0000256" key="1">
    <source>
        <dbReference type="ARBA" id="ARBA00004123"/>
    </source>
</evidence>
<name>A0A367J5H3_RHIST</name>
<feature type="compositionally biased region" description="Polar residues" evidence="7">
    <location>
        <begin position="1"/>
        <end position="10"/>
    </location>
</feature>
<feature type="compositionally biased region" description="Acidic residues" evidence="7">
    <location>
        <begin position="233"/>
        <end position="244"/>
    </location>
</feature>
<dbReference type="InterPro" id="IPR019786">
    <property type="entry name" value="Zinc_finger_PHD-type_CS"/>
</dbReference>
<dbReference type="InterPro" id="IPR013083">
    <property type="entry name" value="Znf_RING/FYVE/PHD"/>
</dbReference>
<dbReference type="STRING" id="4846.A0A367J5H3"/>
<dbReference type="PROSITE" id="PS01359">
    <property type="entry name" value="ZF_PHD_1"/>
    <property type="match status" value="1"/>
</dbReference>
<evidence type="ECO:0000256" key="2">
    <source>
        <dbReference type="ARBA" id="ARBA00022723"/>
    </source>
</evidence>
<dbReference type="GO" id="GO:0008270">
    <property type="term" value="F:zinc ion binding"/>
    <property type="evidence" value="ECO:0007669"/>
    <property type="project" value="UniProtKB-KW"/>
</dbReference>
<evidence type="ECO:0000259" key="8">
    <source>
        <dbReference type="PROSITE" id="PS50016"/>
    </source>
</evidence>
<evidence type="ECO:0000313" key="10">
    <source>
        <dbReference type="Proteomes" id="UP000253551"/>
    </source>
</evidence>